<accession>A0A161X1G8</accession>
<reference evidence="1 2" key="1">
    <citation type="submission" date="2015-06" db="EMBL/GenBank/DDBJ databases">
        <title>Survival trade-offs in plant roots during colonization by closely related pathogenic and mutualistic fungi.</title>
        <authorList>
            <person name="Hacquard S."/>
            <person name="Kracher B."/>
            <person name="Hiruma K."/>
            <person name="Weinman A."/>
            <person name="Muench P."/>
            <person name="Garrido Oter R."/>
            <person name="Ver Loren van Themaat E."/>
            <person name="Dallerey J.-F."/>
            <person name="Damm U."/>
            <person name="Henrissat B."/>
            <person name="Lespinet O."/>
            <person name="Thon M."/>
            <person name="Kemen E."/>
            <person name="McHardy A.C."/>
            <person name="Schulze-Lefert P."/>
            <person name="O'Connell R.J."/>
        </authorList>
    </citation>
    <scope>NUCLEOTIDE SEQUENCE [LARGE SCALE GENOMIC DNA]</scope>
    <source>
        <strain evidence="1 2">MAFF 238704</strain>
    </source>
</reference>
<sequence length="131" mass="15045">MTRAQAVRSRPARAAFAYFFVPAPVKYSKVNPTIVTTTSLRQSSDCFSIIIRIVAINMCEWYRRDYACGHHYIGASEWCLTYSRTQKRCEVLVSSVVHDSSVCKSCNKGAKTEVPWEHMIDRSKFDPRKDE</sequence>
<dbReference type="AlphaFoldDB" id="A0A161X1G8"/>
<proteinExistence type="predicted"/>
<dbReference type="EMBL" id="LFIW01000221">
    <property type="protein sequence ID" value="KZL87486.1"/>
    <property type="molecule type" value="Genomic_DNA"/>
</dbReference>
<organism evidence="1 2">
    <name type="scientific">Colletotrichum incanum</name>
    <name type="common">Soybean anthracnose fungus</name>
    <dbReference type="NCBI Taxonomy" id="1573173"/>
    <lineage>
        <taxon>Eukaryota</taxon>
        <taxon>Fungi</taxon>
        <taxon>Dikarya</taxon>
        <taxon>Ascomycota</taxon>
        <taxon>Pezizomycotina</taxon>
        <taxon>Sordariomycetes</taxon>
        <taxon>Hypocreomycetidae</taxon>
        <taxon>Glomerellales</taxon>
        <taxon>Glomerellaceae</taxon>
        <taxon>Colletotrichum</taxon>
        <taxon>Colletotrichum spaethianum species complex</taxon>
    </lineage>
</organism>
<evidence type="ECO:0000313" key="2">
    <source>
        <dbReference type="Proteomes" id="UP000076584"/>
    </source>
</evidence>
<comment type="caution">
    <text evidence="1">The sequence shown here is derived from an EMBL/GenBank/DDBJ whole genome shotgun (WGS) entry which is preliminary data.</text>
</comment>
<gene>
    <name evidence="1" type="ORF">CI238_13154</name>
</gene>
<dbReference type="Proteomes" id="UP000076584">
    <property type="component" value="Unassembled WGS sequence"/>
</dbReference>
<name>A0A161X1G8_COLIC</name>
<keyword evidence="2" id="KW-1185">Reference proteome</keyword>
<evidence type="ECO:0000313" key="1">
    <source>
        <dbReference type="EMBL" id="KZL87486.1"/>
    </source>
</evidence>
<protein>
    <submittedName>
        <fullName evidence="1">Uncharacterized protein</fullName>
    </submittedName>
</protein>